<proteinExistence type="predicted"/>
<dbReference type="EMBL" id="JAJAGQ010000006">
    <property type="protein sequence ID" value="KAJ8559386.1"/>
    <property type="molecule type" value="Genomic_DNA"/>
</dbReference>
<dbReference type="AlphaFoldDB" id="A0A9Q1MIJ2"/>
<evidence type="ECO:0000313" key="2">
    <source>
        <dbReference type="Proteomes" id="UP001152561"/>
    </source>
</evidence>
<keyword evidence="2" id="KW-1185">Reference proteome</keyword>
<reference evidence="2" key="1">
    <citation type="journal article" date="2023" name="Proc. Natl. Acad. Sci. U.S.A.">
        <title>Genomic and structural basis for evolution of tropane alkaloid biosynthesis.</title>
        <authorList>
            <person name="Wanga Y.-J."/>
            <person name="Taina T."/>
            <person name="Yua J.-Y."/>
            <person name="Lia J."/>
            <person name="Xua B."/>
            <person name="Chenc J."/>
            <person name="D'Auriad J.C."/>
            <person name="Huanga J.-P."/>
            <person name="Huanga S.-X."/>
        </authorList>
    </citation>
    <scope>NUCLEOTIDE SEQUENCE [LARGE SCALE GENOMIC DNA]</scope>
    <source>
        <strain evidence="2">cv. KIB-2019</strain>
    </source>
</reference>
<accession>A0A9Q1MIJ2</accession>
<name>A0A9Q1MIJ2_9SOLA</name>
<comment type="caution">
    <text evidence="1">The sequence shown here is derived from an EMBL/GenBank/DDBJ whole genome shotgun (WGS) entry which is preliminary data.</text>
</comment>
<sequence>MIRGSVCIVSKSFGHLDMQINRSVVGLSGLNREKLKYSTSKLLSSIHLIRYKSRALNRSLIDNGGRSSSSNTSFCSSCCKCVCSAILSYIAPFAWARIQVLPGYKQAWTS</sequence>
<protein>
    <submittedName>
        <fullName evidence="1">Uncharacterized protein</fullName>
    </submittedName>
</protein>
<evidence type="ECO:0000313" key="1">
    <source>
        <dbReference type="EMBL" id="KAJ8559386.1"/>
    </source>
</evidence>
<organism evidence="1 2">
    <name type="scientific">Anisodus acutangulus</name>
    <dbReference type="NCBI Taxonomy" id="402998"/>
    <lineage>
        <taxon>Eukaryota</taxon>
        <taxon>Viridiplantae</taxon>
        <taxon>Streptophyta</taxon>
        <taxon>Embryophyta</taxon>
        <taxon>Tracheophyta</taxon>
        <taxon>Spermatophyta</taxon>
        <taxon>Magnoliopsida</taxon>
        <taxon>eudicotyledons</taxon>
        <taxon>Gunneridae</taxon>
        <taxon>Pentapetalae</taxon>
        <taxon>asterids</taxon>
        <taxon>lamiids</taxon>
        <taxon>Solanales</taxon>
        <taxon>Solanaceae</taxon>
        <taxon>Solanoideae</taxon>
        <taxon>Hyoscyameae</taxon>
        <taxon>Anisodus</taxon>
    </lineage>
</organism>
<gene>
    <name evidence="1" type="ORF">K7X08_003444</name>
</gene>
<dbReference type="Proteomes" id="UP001152561">
    <property type="component" value="Unassembled WGS sequence"/>
</dbReference>